<dbReference type="InterPro" id="IPR011993">
    <property type="entry name" value="PH-like_dom_sf"/>
</dbReference>
<gene>
    <name evidence="8" type="primary">DCP1B</name>
</gene>
<dbReference type="PANTHER" id="PTHR16290:SF0">
    <property type="entry name" value="DECAPPING PROTEIN 1, ISOFORM A"/>
    <property type="match status" value="1"/>
</dbReference>
<dbReference type="Pfam" id="PF16741">
    <property type="entry name" value="mRNA_decap_C"/>
    <property type="match status" value="1"/>
</dbReference>
<sequence length="347" mass="38529">MADEMKMNFKALKRVDPYIEKIEDFATQVALYKYASSEWEKLDIEGTLFVNRRQDDPKYGFIILNRLSDKNLVEPVTKELDFQVHTPFLLYKNKEGSIFGIWFFDPKECERIHKKMESYVRIVEKRVPAACSSTKEDPASKASTSTGGKAGNIIQLLQKVSMVPMPPGSISMIPIQGFPAHPVHVPVALHQSWQQQQQQTGRMDGQGNTDNGHPVSNENAATQRLFSIPGSYPLEMIERSQRGDNSGASTPHFQPITPGKAPAQQKLFKAAAAAPKGTEPELMSPMAFAHNPGKKSEVLANDNATTSVNGIHLNEGQLVQAMKHLLANDSTFVTKLHKAYLEVAKSQ</sequence>
<feature type="compositionally biased region" description="Polar residues" evidence="6">
    <location>
        <begin position="206"/>
        <end position="217"/>
    </location>
</feature>
<keyword evidence="4" id="KW-0507">mRNA processing</keyword>
<reference evidence="8" key="1">
    <citation type="submission" date="2009-03" db="EMBL/GenBank/DDBJ databases">
        <title>Caligus clemensi ESTs and full-length cDNAs.</title>
        <authorList>
            <person name="Yasuike M."/>
            <person name="von Schalburg K."/>
            <person name="Cooper G."/>
            <person name="Leong J."/>
            <person name="Jones S.R.M."/>
            <person name="Koop B.F."/>
        </authorList>
    </citation>
    <scope>NUCLEOTIDE SEQUENCE</scope>
    <source>
        <tissue evidence="8">Whole</tissue>
    </source>
</reference>
<dbReference type="GO" id="GO:0003729">
    <property type="term" value="F:mRNA binding"/>
    <property type="evidence" value="ECO:0007669"/>
    <property type="project" value="TreeGrafter"/>
</dbReference>
<evidence type="ECO:0000256" key="4">
    <source>
        <dbReference type="ARBA" id="ARBA00022664"/>
    </source>
</evidence>
<comment type="subcellular location">
    <subcellularLocation>
        <location evidence="1">Cytoplasm</location>
    </subcellularLocation>
</comment>
<dbReference type="GO" id="GO:0000932">
    <property type="term" value="C:P-body"/>
    <property type="evidence" value="ECO:0007669"/>
    <property type="project" value="TreeGrafter"/>
</dbReference>
<dbReference type="GO" id="GO:0000290">
    <property type="term" value="P:deadenylation-dependent decapping of nuclear-transcribed mRNA"/>
    <property type="evidence" value="ECO:0007669"/>
    <property type="project" value="InterPro"/>
</dbReference>
<proteinExistence type="evidence at transcript level"/>
<dbReference type="PANTHER" id="PTHR16290">
    <property type="entry name" value="TRANSCRIPTION FACTOR SMIF DECAPPING ENZYME DCP1"/>
    <property type="match status" value="1"/>
</dbReference>
<organism evidence="8">
    <name type="scientific">Caligus clemensi</name>
    <name type="common">Sea louse</name>
    <dbReference type="NCBI Taxonomy" id="344056"/>
    <lineage>
        <taxon>Eukaryota</taxon>
        <taxon>Metazoa</taxon>
        <taxon>Ecdysozoa</taxon>
        <taxon>Arthropoda</taxon>
        <taxon>Crustacea</taxon>
        <taxon>Multicrustacea</taxon>
        <taxon>Hexanauplia</taxon>
        <taxon>Copepoda</taxon>
        <taxon>Siphonostomatoida</taxon>
        <taxon>Caligidae</taxon>
        <taxon>Caligus</taxon>
    </lineage>
</organism>
<dbReference type="Gene3D" id="2.30.29.30">
    <property type="entry name" value="Pleckstrin-homology domain (PH domain)/Phosphotyrosine-binding domain (PTB)"/>
    <property type="match status" value="1"/>
</dbReference>
<dbReference type="SUPFAM" id="SSF50729">
    <property type="entry name" value="PH domain-like"/>
    <property type="match status" value="1"/>
</dbReference>
<dbReference type="GO" id="GO:0031087">
    <property type="term" value="P:deadenylation-independent decapping of nuclear-transcribed mRNA"/>
    <property type="evidence" value="ECO:0007669"/>
    <property type="project" value="TreeGrafter"/>
</dbReference>
<dbReference type="AlphaFoldDB" id="C1C225"/>
<keyword evidence="3" id="KW-0963">Cytoplasm</keyword>
<dbReference type="InterPro" id="IPR010334">
    <property type="entry name" value="Dcp1"/>
</dbReference>
<dbReference type="Pfam" id="PF06058">
    <property type="entry name" value="DCP1"/>
    <property type="match status" value="1"/>
</dbReference>
<dbReference type="InterPro" id="IPR031953">
    <property type="entry name" value="mRNA_decap_C"/>
</dbReference>
<evidence type="ECO:0000256" key="3">
    <source>
        <dbReference type="ARBA" id="ARBA00022490"/>
    </source>
</evidence>
<keyword evidence="5" id="KW-0866">Nonsense-mediated mRNA decay</keyword>
<dbReference type="EMBL" id="BT080904">
    <property type="protein sequence ID" value="ACO15328.1"/>
    <property type="molecule type" value="mRNA"/>
</dbReference>
<feature type="domain" description="mRNA-decapping enzyme C-terminal" evidence="7">
    <location>
        <begin position="313"/>
        <end position="345"/>
    </location>
</feature>
<evidence type="ECO:0000256" key="5">
    <source>
        <dbReference type="ARBA" id="ARBA00023161"/>
    </source>
</evidence>
<evidence type="ECO:0000259" key="7">
    <source>
        <dbReference type="Pfam" id="PF16741"/>
    </source>
</evidence>
<evidence type="ECO:0000256" key="6">
    <source>
        <dbReference type="SAM" id="MobiDB-lite"/>
    </source>
</evidence>
<dbReference type="GO" id="GO:0006397">
    <property type="term" value="P:mRNA processing"/>
    <property type="evidence" value="ECO:0007669"/>
    <property type="project" value="UniProtKB-KW"/>
</dbReference>
<dbReference type="Gene3D" id="6.10.140.2030">
    <property type="match status" value="1"/>
</dbReference>
<dbReference type="GO" id="GO:0000184">
    <property type="term" value="P:nuclear-transcribed mRNA catabolic process, nonsense-mediated decay"/>
    <property type="evidence" value="ECO:0007669"/>
    <property type="project" value="UniProtKB-KW"/>
</dbReference>
<evidence type="ECO:0000256" key="2">
    <source>
        <dbReference type="ARBA" id="ARBA00008778"/>
    </source>
</evidence>
<accession>C1C225</accession>
<feature type="region of interest" description="Disordered" evidence="6">
    <location>
        <begin position="191"/>
        <end position="217"/>
    </location>
</feature>
<protein>
    <submittedName>
        <fullName evidence="8">mRNA-decapping enzyme 1B</fullName>
    </submittedName>
</protein>
<dbReference type="CDD" id="cd09804">
    <property type="entry name" value="Dcp1"/>
    <property type="match status" value="1"/>
</dbReference>
<evidence type="ECO:0000313" key="8">
    <source>
        <dbReference type="EMBL" id="ACO15328.1"/>
    </source>
</evidence>
<name>C1C225_CALCM</name>
<dbReference type="GO" id="GO:0008047">
    <property type="term" value="F:enzyme activator activity"/>
    <property type="evidence" value="ECO:0007669"/>
    <property type="project" value="InterPro"/>
</dbReference>
<comment type="similarity">
    <text evidence="2">Belongs to the DCP1 family.</text>
</comment>
<evidence type="ECO:0000256" key="1">
    <source>
        <dbReference type="ARBA" id="ARBA00004496"/>
    </source>
</evidence>